<organism evidence="1 2">
    <name type="scientific">Panagrolaimus sp. JU765</name>
    <dbReference type="NCBI Taxonomy" id="591449"/>
    <lineage>
        <taxon>Eukaryota</taxon>
        <taxon>Metazoa</taxon>
        <taxon>Ecdysozoa</taxon>
        <taxon>Nematoda</taxon>
        <taxon>Chromadorea</taxon>
        <taxon>Rhabditida</taxon>
        <taxon>Tylenchina</taxon>
        <taxon>Panagrolaimomorpha</taxon>
        <taxon>Panagrolaimoidea</taxon>
        <taxon>Panagrolaimidae</taxon>
        <taxon>Panagrolaimus</taxon>
    </lineage>
</organism>
<evidence type="ECO:0000313" key="2">
    <source>
        <dbReference type="WBParaSite" id="JU765_v2.g11814.t1"/>
    </source>
</evidence>
<dbReference type="Proteomes" id="UP000887576">
    <property type="component" value="Unplaced"/>
</dbReference>
<reference evidence="2" key="1">
    <citation type="submission" date="2022-11" db="UniProtKB">
        <authorList>
            <consortium name="WormBaseParasite"/>
        </authorList>
    </citation>
    <scope>IDENTIFICATION</scope>
</reference>
<proteinExistence type="predicted"/>
<protein>
    <submittedName>
        <fullName evidence="2">C3H1-type domain-containing protein</fullName>
    </submittedName>
</protein>
<accession>A0AC34Q0R2</accession>
<evidence type="ECO:0000313" key="1">
    <source>
        <dbReference type="Proteomes" id="UP000887576"/>
    </source>
</evidence>
<sequence length="283" mass="30627">MGSKGYRPLPYGSDGCFASMTSGASRSKRVDGFQGDNRNGSTHGSKNRCNCNNNQGCSCGPRPQFIWPYSTGFPYPMNSMPMTEYGMSSNGSMDDDRSKNPSIPYGQVLMPNFPANQNGFVQMVCVPYSSWSTGVPTYQEYAAAMPGIPLIRDASGAYYTIDAHGNYAIVPLSTDSKFSSSPSLSGNGSSDSSKDGKPGPDGDAGSKCDVEPNDPGPNFFDRSFISSSYGTTFMRRSFASLGRVRRNTSTYKTMMCTMFSNNGTCTYGLRCQYAHGKEDLRVV</sequence>
<name>A0AC34Q0R2_9BILA</name>
<dbReference type="WBParaSite" id="JU765_v2.g11814.t1">
    <property type="protein sequence ID" value="JU765_v2.g11814.t1"/>
    <property type="gene ID" value="JU765_v2.g11814"/>
</dbReference>